<feature type="transmembrane region" description="Helical" evidence="1">
    <location>
        <begin position="93"/>
        <end position="111"/>
    </location>
</feature>
<evidence type="ECO:0000313" key="3">
    <source>
        <dbReference type="Proteomes" id="UP000198860"/>
    </source>
</evidence>
<evidence type="ECO:0000256" key="1">
    <source>
        <dbReference type="SAM" id="Phobius"/>
    </source>
</evidence>
<feature type="transmembrane region" description="Helical" evidence="1">
    <location>
        <begin position="64"/>
        <end position="81"/>
    </location>
</feature>
<proteinExistence type="predicted"/>
<keyword evidence="1" id="KW-0812">Transmembrane</keyword>
<keyword evidence="1" id="KW-1133">Transmembrane helix</keyword>
<organism evidence="2 3">
    <name type="scientific">Halobacillus aidingensis</name>
    <dbReference type="NCBI Taxonomy" id="240303"/>
    <lineage>
        <taxon>Bacteria</taxon>
        <taxon>Bacillati</taxon>
        <taxon>Bacillota</taxon>
        <taxon>Bacilli</taxon>
        <taxon>Bacillales</taxon>
        <taxon>Bacillaceae</taxon>
        <taxon>Halobacillus</taxon>
    </lineage>
</organism>
<reference evidence="3" key="1">
    <citation type="submission" date="2016-10" db="EMBL/GenBank/DDBJ databases">
        <authorList>
            <person name="Varghese N."/>
            <person name="Submissions S."/>
        </authorList>
    </citation>
    <scope>NUCLEOTIDE SEQUENCE [LARGE SCALE GENOMIC DNA]</scope>
    <source>
        <strain evidence="3">CGMCC 1.3703</strain>
    </source>
</reference>
<protein>
    <submittedName>
        <fullName evidence="2">Uncharacterized protein</fullName>
    </submittedName>
</protein>
<sequence>MKQKTRYFGSEFFISIFKITGYTPKEKGVQMRPPYESYQRAQLGALLLAVVLAVVGLFQLEHQWIILLMFYVLAASFALEGMIEMKRQQKVNAIIQLIRAVILLFFTTILYF</sequence>
<evidence type="ECO:0000313" key="2">
    <source>
        <dbReference type="EMBL" id="SDP79594.1"/>
    </source>
</evidence>
<feature type="transmembrane region" description="Helical" evidence="1">
    <location>
        <begin position="41"/>
        <end position="58"/>
    </location>
</feature>
<dbReference type="EMBL" id="FNIZ01000039">
    <property type="protein sequence ID" value="SDP79594.1"/>
    <property type="molecule type" value="Genomic_DNA"/>
</dbReference>
<keyword evidence="1" id="KW-0472">Membrane</keyword>
<keyword evidence="3" id="KW-1185">Reference proteome</keyword>
<dbReference type="Proteomes" id="UP000198860">
    <property type="component" value="Unassembled WGS sequence"/>
</dbReference>
<dbReference type="STRING" id="240303.SAMN05421677_1394"/>
<name>A0A1H0VMN5_HALAD</name>
<accession>A0A1H0VMN5</accession>
<gene>
    <name evidence="2" type="ORF">SAMN05421677_1394</name>
</gene>
<dbReference type="AlphaFoldDB" id="A0A1H0VMN5"/>